<dbReference type="Proteomes" id="UP000008710">
    <property type="component" value="Chromosome"/>
</dbReference>
<dbReference type="Gene3D" id="1.10.10.2840">
    <property type="entry name" value="PucR C-terminal helix-turn-helix domain"/>
    <property type="match status" value="1"/>
</dbReference>
<feature type="domain" description="RsbT co-antagonist protein RsbRD N-terminal" evidence="2">
    <location>
        <begin position="37"/>
        <end position="177"/>
    </location>
</feature>
<dbReference type="InterPro" id="IPR042070">
    <property type="entry name" value="PucR_C-HTH_sf"/>
</dbReference>
<dbReference type="InterPro" id="IPR025736">
    <property type="entry name" value="PucR_C-HTH_dom"/>
</dbReference>
<dbReference type="InterPro" id="IPR025751">
    <property type="entry name" value="RsbRD_N_dom"/>
</dbReference>
<dbReference type="PANTHER" id="PTHR33744">
    <property type="entry name" value="CARBOHYDRATE DIACID REGULATOR"/>
    <property type="match status" value="1"/>
</dbReference>
<dbReference type="EMBL" id="CP000431">
    <property type="protein sequence ID" value="ABG94910.1"/>
    <property type="molecule type" value="Genomic_DNA"/>
</dbReference>
<evidence type="ECO:0000313" key="3">
    <source>
        <dbReference type="EMBL" id="ABG94910.1"/>
    </source>
</evidence>
<evidence type="ECO:0000259" key="2">
    <source>
        <dbReference type="Pfam" id="PF14361"/>
    </source>
</evidence>
<dbReference type="PATRIC" id="fig|101510.16.peg.3141"/>
<proteinExistence type="predicted"/>
<dbReference type="AlphaFoldDB" id="Q0SC26"/>
<dbReference type="KEGG" id="rha:RHA1_ro03107"/>
<organism evidence="3 4">
    <name type="scientific">Rhodococcus jostii (strain RHA1)</name>
    <dbReference type="NCBI Taxonomy" id="101510"/>
    <lineage>
        <taxon>Bacteria</taxon>
        <taxon>Bacillati</taxon>
        <taxon>Actinomycetota</taxon>
        <taxon>Actinomycetes</taxon>
        <taxon>Mycobacteriales</taxon>
        <taxon>Nocardiaceae</taxon>
        <taxon>Rhodococcus</taxon>
    </lineage>
</organism>
<protein>
    <submittedName>
        <fullName evidence="3">Possible transcriptional regulator</fullName>
    </submittedName>
</protein>
<evidence type="ECO:0000313" key="4">
    <source>
        <dbReference type="Proteomes" id="UP000008710"/>
    </source>
</evidence>
<dbReference type="Pfam" id="PF13556">
    <property type="entry name" value="HTH_30"/>
    <property type="match status" value="1"/>
</dbReference>
<evidence type="ECO:0000259" key="1">
    <source>
        <dbReference type="Pfam" id="PF13556"/>
    </source>
</evidence>
<dbReference type="eggNOG" id="COG3835">
    <property type="taxonomic scope" value="Bacteria"/>
</dbReference>
<dbReference type="Pfam" id="PF14361">
    <property type="entry name" value="RsbRD_N"/>
    <property type="match status" value="1"/>
</dbReference>
<gene>
    <name evidence="3" type="ordered locus">RHA1_ro03107</name>
</gene>
<accession>Q0SC26</accession>
<sequence>MVEPHKERVSVVNVPATSPADPRVVRIAERVHGSLQEIVESSVQRTWDEVGAYSASPDASLRDDLHRHIDAVFRVVLDTLREGRAARPEDFPMTASQATRRVRQGVGLADFLRAYRLNQENLWHGIVTACGGDRQLRDAALGQVSHVMQVIEAGASVAAQTYLKAQQLDVADGDRARRDLLEDLLAGREPAAGPRRDLLREVGLETSTRLVVASAVPAQALAPGQSLREALITLHSAFGTGNRGLTVVRQDELIGVSPVVGSVDALIDRLTRAHAQLKRAGLRLCLGVSTEHTGHGSVSEAYAEAGVARDGLAREPGIRAMPRLSTFDYLVSRPDPTVHRLIRPKLRTFVEDDLRRGGVLIATLLAYIDADLNAKIAAERLHTHVNTMYYRLDRIAARTGYDLRRIVDVQELLIAVRLLSGADGGHAGSTVA</sequence>
<reference evidence="4" key="1">
    <citation type="journal article" date="2006" name="Proc. Natl. Acad. Sci. U.S.A.">
        <title>The complete genome of Rhodococcus sp. RHA1 provides insights into a catabolic powerhouse.</title>
        <authorList>
            <person name="McLeod M.P."/>
            <person name="Warren R.L."/>
            <person name="Hsiao W.W.L."/>
            <person name="Araki N."/>
            <person name="Myhre M."/>
            <person name="Fernandes C."/>
            <person name="Miyazawa D."/>
            <person name="Wong W."/>
            <person name="Lillquist A.L."/>
            <person name="Wang D."/>
            <person name="Dosanjh M."/>
            <person name="Hara H."/>
            <person name="Petrescu A."/>
            <person name="Morin R.D."/>
            <person name="Yang G."/>
            <person name="Stott J.M."/>
            <person name="Schein J.E."/>
            <person name="Shin H."/>
            <person name="Smailus D."/>
            <person name="Siddiqui A.S."/>
            <person name="Marra M.A."/>
            <person name="Jones S.J.M."/>
            <person name="Holt R."/>
            <person name="Brinkman F.S.L."/>
            <person name="Miyauchi K."/>
            <person name="Fukuda M."/>
            <person name="Davies J.E."/>
            <person name="Mohn W.W."/>
            <person name="Eltis L.D."/>
        </authorList>
    </citation>
    <scope>NUCLEOTIDE SEQUENCE [LARGE SCALE GENOMIC DNA]</scope>
    <source>
        <strain evidence="4">RHA1</strain>
    </source>
</reference>
<dbReference type="HOGENOM" id="CLU_052171_0_0_11"/>
<feature type="domain" description="PucR C-terminal helix-turn-helix" evidence="1">
    <location>
        <begin position="360"/>
        <end position="417"/>
    </location>
</feature>
<name>Q0SC26_RHOJR</name>
<dbReference type="InterPro" id="IPR051448">
    <property type="entry name" value="CdaR-like_regulators"/>
</dbReference>